<proteinExistence type="predicted"/>
<protein>
    <submittedName>
        <fullName evidence="1">Uncharacterized protein</fullName>
    </submittedName>
</protein>
<keyword evidence="2" id="KW-1185">Reference proteome</keyword>
<dbReference type="OrthoDB" id="9945718at2"/>
<accession>A0A5B6TJR8</accession>
<name>A0A5B6TJR8_9BACT</name>
<dbReference type="RefSeq" id="WP_149089258.1">
    <property type="nucleotide sequence ID" value="NZ_VKKY01000001.1"/>
</dbReference>
<evidence type="ECO:0000313" key="2">
    <source>
        <dbReference type="Proteomes" id="UP000324133"/>
    </source>
</evidence>
<dbReference type="AlphaFoldDB" id="A0A5B6TJR8"/>
<sequence length="60" mass="6695">MKNTNTLENITPQSLLSEQTENEFLTADQMILVAVSKLESLKAMYRQQLGYDLAGEATMA</sequence>
<organism evidence="1 2">
    <name type="scientific">Rufibacter hautae</name>
    <dbReference type="NCBI Taxonomy" id="2595005"/>
    <lineage>
        <taxon>Bacteria</taxon>
        <taxon>Pseudomonadati</taxon>
        <taxon>Bacteroidota</taxon>
        <taxon>Cytophagia</taxon>
        <taxon>Cytophagales</taxon>
        <taxon>Hymenobacteraceae</taxon>
        <taxon>Rufibacter</taxon>
    </lineage>
</organism>
<gene>
    <name evidence="1" type="ORF">FOA19_02740</name>
</gene>
<evidence type="ECO:0000313" key="1">
    <source>
        <dbReference type="EMBL" id="KAA3439615.1"/>
    </source>
</evidence>
<dbReference type="Proteomes" id="UP000324133">
    <property type="component" value="Unassembled WGS sequence"/>
</dbReference>
<dbReference type="EMBL" id="VKKY01000001">
    <property type="protein sequence ID" value="KAA3439615.1"/>
    <property type="molecule type" value="Genomic_DNA"/>
</dbReference>
<reference evidence="1 2" key="1">
    <citation type="submission" date="2019-07" db="EMBL/GenBank/DDBJ databases">
        <title>Rufibacter sp. nov., isolated from lake sediment.</title>
        <authorList>
            <person name="Qu J.-H."/>
        </authorList>
    </citation>
    <scope>NUCLEOTIDE SEQUENCE [LARGE SCALE GENOMIC DNA]</scope>
    <source>
        <strain evidence="1 2">NBS58-1</strain>
    </source>
</reference>
<comment type="caution">
    <text evidence="1">The sequence shown here is derived from an EMBL/GenBank/DDBJ whole genome shotgun (WGS) entry which is preliminary data.</text>
</comment>